<dbReference type="InterPro" id="IPR027787">
    <property type="entry name" value="Alpha/beta-hydrolase_catalytic"/>
</dbReference>
<dbReference type="EMBL" id="JACYFU010000003">
    <property type="protein sequence ID" value="MBD8066358.1"/>
    <property type="molecule type" value="Genomic_DNA"/>
</dbReference>
<gene>
    <name evidence="4" type="ORF">IC608_12850</name>
</gene>
<feature type="transmembrane region" description="Helical" evidence="1">
    <location>
        <begin position="47"/>
        <end position="73"/>
    </location>
</feature>
<dbReference type="InterPro" id="IPR027788">
    <property type="entry name" value="Alpha/beta-hydrolase_N_dom"/>
</dbReference>
<evidence type="ECO:0000313" key="4">
    <source>
        <dbReference type="EMBL" id="MBD8066358.1"/>
    </source>
</evidence>
<dbReference type="InterPro" id="IPR012037">
    <property type="entry name" value="Alpha/beta-hydrolase_fam"/>
</dbReference>
<feature type="domain" description="Alpha/beta-hydrolase catalytic" evidence="2">
    <location>
        <begin position="260"/>
        <end position="547"/>
    </location>
</feature>
<feature type="transmembrane region" description="Helical" evidence="1">
    <location>
        <begin position="126"/>
        <end position="148"/>
    </location>
</feature>
<evidence type="ECO:0000259" key="2">
    <source>
        <dbReference type="Pfam" id="PF10081"/>
    </source>
</evidence>
<dbReference type="Pfam" id="PF15420">
    <property type="entry name" value="Abhydrolase_9_N"/>
    <property type="match status" value="1"/>
</dbReference>
<keyword evidence="5" id="KW-1185">Reference proteome</keyword>
<evidence type="ECO:0000259" key="3">
    <source>
        <dbReference type="Pfam" id="PF15420"/>
    </source>
</evidence>
<keyword evidence="1" id="KW-0812">Transmembrane</keyword>
<feature type="transmembrane region" description="Helical" evidence="1">
    <location>
        <begin position="20"/>
        <end position="41"/>
    </location>
</feature>
<accession>A0A927FWZ7</accession>
<dbReference type="Proteomes" id="UP000654108">
    <property type="component" value="Unassembled WGS sequence"/>
</dbReference>
<evidence type="ECO:0000256" key="1">
    <source>
        <dbReference type="SAM" id="Phobius"/>
    </source>
</evidence>
<dbReference type="PIRSF" id="PIRSF007542">
    <property type="entry name" value="UCP007542"/>
    <property type="match status" value="1"/>
</dbReference>
<reference evidence="4" key="1">
    <citation type="submission" date="2020-09" db="EMBL/GenBank/DDBJ databases">
        <title>Genome seq and assembly of Devosia sp.</title>
        <authorList>
            <person name="Chhetri G."/>
        </authorList>
    </citation>
    <scope>NUCLEOTIDE SEQUENCE</scope>
    <source>
        <strain evidence="4">PTR5</strain>
    </source>
</reference>
<organism evidence="4 5">
    <name type="scientific">Devosia oryzisoli</name>
    <dbReference type="NCBI Taxonomy" id="2774138"/>
    <lineage>
        <taxon>Bacteria</taxon>
        <taxon>Pseudomonadati</taxon>
        <taxon>Pseudomonadota</taxon>
        <taxon>Alphaproteobacteria</taxon>
        <taxon>Hyphomicrobiales</taxon>
        <taxon>Devosiaceae</taxon>
        <taxon>Devosia</taxon>
    </lineage>
</organism>
<proteinExistence type="predicted"/>
<keyword evidence="1" id="KW-0472">Membrane</keyword>
<keyword evidence="1" id="KW-1133">Transmembrane helix</keyword>
<evidence type="ECO:0000313" key="5">
    <source>
        <dbReference type="Proteomes" id="UP000654108"/>
    </source>
</evidence>
<feature type="domain" description="Alpha/beta-hydrolase N-terminal" evidence="3">
    <location>
        <begin position="36"/>
        <end position="243"/>
    </location>
</feature>
<sequence>MTSVNWIVLRRWLGRRLDILSTGGWLFGLLFFSLSLTPSLIPRHFTVQGILCGCAFAAGYAIGVFLEWLWNFLELRWPNRRVARWAGRLCAAACLLLAISFLWFSTGWQNSIRAGMGIAPVAARQPWFVAGIAIVPAAILIGIGTVIVHGVRTVSGWLSRRLPRRVALLGAMVLVGLATATIGDGVIARGLLFAADRFYGSIDRLAGIYDSAPQDPLRSGSEASFIPWDSIGLDARTYVQSGPTAEDIETLTHAPAQAPLRVYVGLRSADTAEARAALALAEMDRIGAFDRSVLVLVMPVGTGWVEPAAIDTLEILHHGDIASVAVQYSYLTSWLSLVSEPDVGVETARALFSAVYQRWTGMPKQTRPRLYLHGLSLGAYSSAASTSLYDVLSDPFDGALWVGPPFASAAWRTATANRNPGSPVWHPEIGDGSALRFANRGEGFLTGGRWGPMRIGFLQYPSDPIVFFDYAMLYREPAWLLGPRAPSVSPLLNWYPVITFLQVALDMALAQTAPIGFGHNYAPQDYFDAWLAITQPPGWTTAGLSRLRETLSRSGDRDAIGGGWFRPAISSPGAP</sequence>
<protein>
    <submittedName>
        <fullName evidence="4">Alpha/beta-hydrolase family protein</fullName>
    </submittedName>
</protein>
<name>A0A927FWZ7_9HYPH</name>
<feature type="transmembrane region" description="Helical" evidence="1">
    <location>
        <begin position="85"/>
        <end position="106"/>
    </location>
</feature>
<comment type="caution">
    <text evidence="4">The sequence shown here is derived from an EMBL/GenBank/DDBJ whole genome shotgun (WGS) entry which is preliminary data.</text>
</comment>
<dbReference type="Pfam" id="PF10081">
    <property type="entry name" value="Abhydrolase_9"/>
    <property type="match status" value="1"/>
</dbReference>
<feature type="transmembrane region" description="Helical" evidence="1">
    <location>
        <begin position="168"/>
        <end position="192"/>
    </location>
</feature>
<dbReference type="AlphaFoldDB" id="A0A927FWZ7"/>